<sequence>MKRRLIVCCDGTWQDVGESYPTNVIKMAQAINNFGDKHISQIVYYDEGIGSKQINSKRSVIDVLTKFAGGALGLGIDRRIQDAYRFLCLNYEPDDEIYLFGFSRGAYTVRCVAGLIYNSGLLQRKFIRHISEAYELYREKQNPDNAPNGINAVDFRIKYGERVPIKALCCWDTVGSLGVPDLIPGSLDEILNQRYQFYDTKVNPDIEKALHAVAIDEIRKVFDVTLMKPSKENQVTQLWFPGGHGCVGGGSKEECGLSDIALLWMMEQVEKLGLSLDKSCVEGGINQNYAAPFDNKAEFPFNIAGTILREVIGSCGDLHESVKQRWQDPKCNYRPENLMKFRDYLDS</sequence>
<dbReference type="PANTHER" id="PTHR33840:SF1">
    <property type="entry name" value="TLE1 PHOSPHOLIPASE DOMAIN-CONTAINING PROTEIN"/>
    <property type="match status" value="1"/>
</dbReference>
<organism evidence="2 3">
    <name type="scientific">[Phormidium ambiguum] IAM M-71</name>
    <dbReference type="NCBI Taxonomy" id="454136"/>
    <lineage>
        <taxon>Bacteria</taxon>
        <taxon>Bacillati</taxon>
        <taxon>Cyanobacteriota</taxon>
        <taxon>Cyanophyceae</taxon>
        <taxon>Oscillatoriophycideae</taxon>
        <taxon>Aerosakkonematales</taxon>
        <taxon>Aerosakkonemataceae</taxon>
        <taxon>Floridanema</taxon>
    </lineage>
</organism>
<evidence type="ECO:0000259" key="1">
    <source>
        <dbReference type="Pfam" id="PF09994"/>
    </source>
</evidence>
<dbReference type="PANTHER" id="PTHR33840">
    <property type="match status" value="1"/>
</dbReference>
<accession>A0A1U7IQL1</accession>
<evidence type="ECO:0000313" key="2">
    <source>
        <dbReference type="EMBL" id="OKH39704.1"/>
    </source>
</evidence>
<protein>
    <recommendedName>
        <fullName evidence="1">T6SS Phospholipase effector Tle1-like catalytic domain-containing protein</fullName>
    </recommendedName>
</protein>
<feature type="domain" description="T6SS Phospholipase effector Tle1-like catalytic" evidence="1">
    <location>
        <begin position="3"/>
        <end position="268"/>
    </location>
</feature>
<reference evidence="2 3" key="1">
    <citation type="submission" date="2016-11" db="EMBL/GenBank/DDBJ databases">
        <title>Draft Genome Sequences of Nine Cyanobacterial Strains from Diverse Habitats.</title>
        <authorList>
            <person name="Zhu T."/>
            <person name="Hou S."/>
            <person name="Lu X."/>
            <person name="Hess W.R."/>
        </authorList>
    </citation>
    <scope>NUCLEOTIDE SEQUENCE [LARGE SCALE GENOMIC DNA]</scope>
    <source>
        <strain evidence="2 3">IAM M-71</strain>
    </source>
</reference>
<dbReference type="AlphaFoldDB" id="A0A1U7IQL1"/>
<evidence type="ECO:0000313" key="3">
    <source>
        <dbReference type="Proteomes" id="UP000185860"/>
    </source>
</evidence>
<name>A0A1U7IQL1_9CYAN</name>
<dbReference type="OrthoDB" id="4378831at2"/>
<gene>
    <name evidence="2" type="ORF">NIES2119_05460</name>
</gene>
<proteinExistence type="predicted"/>
<dbReference type="EMBL" id="MRCE01000004">
    <property type="protein sequence ID" value="OKH39704.1"/>
    <property type="molecule type" value="Genomic_DNA"/>
</dbReference>
<comment type="caution">
    <text evidence="2">The sequence shown here is derived from an EMBL/GenBank/DDBJ whole genome shotgun (WGS) entry which is preliminary data.</text>
</comment>
<dbReference type="Proteomes" id="UP000185860">
    <property type="component" value="Unassembled WGS sequence"/>
</dbReference>
<dbReference type="RefSeq" id="WP_073592425.1">
    <property type="nucleotide sequence ID" value="NZ_MRCE01000004.1"/>
</dbReference>
<dbReference type="InterPro" id="IPR018712">
    <property type="entry name" value="Tle1-like_cat"/>
</dbReference>
<dbReference type="Pfam" id="PF09994">
    <property type="entry name" value="T6SS_Tle1-like_cat"/>
    <property type="match status" value="1"/>
</dbReference>